<feature type="region of interest" description="Disordered" evidence="1">
    <location>
        <begin position="125"/>
        <end position="174"/>
    </location>
</feature>
<proteinExistence type="predicted"/>
<feature type="compositionally biased region" description="Basic residues" evidence="1">
    <location>
        <begin position="213"/>
        <end position="223"/>
    </location>
</feature>
<dbReference type="Proteomes" id="UP000015354">
    <property type="component" value="Unassembled WGS sequence"/>
</dbReference>
<accession>S9TB05</accession>
<reference evidence="2 3" key="1">
    <citation type="journal article" date="2013" name="PLoS ONE">
        <title>Predicting the Proteins of Angomonas deanei, Strigomonas culicis and Their Respective Endosymbionts Reveals New Aspects of the Trypanosomatidae Family.</title>
        <authorList>
            <person name="Motta M.C."/>
            <person name="Martins A.C."/>
            <person name="de Souza S.S."/>
            <person name="Catta-Preta C.M."/>
            <person name="Silva R."/>
            <person name="Klein C.C."/>
            <person name="de Almeida L.G."/>
            <person name="de Lima Cunha O."/>
            <person name="Ciapina L.P."/>
            <person name="Brocchi M."/>
            <person name="Colabardini A.C."/>
            <person name="de Araujo Lima B."/>
            <person name="Machado C.R."/>
            <person name="de Almeida Soares C.M."/>
            <person name="Probst C.M."/>
            <person name="de Menezes C.B."/>
            <person name="Thompson C.E."/>
            <person name="Bartholomeu D.C."/>
            <person name="Gradia D.F."/>
            <person name="Pavoni D.P."/>
            <person name="Grisard E.C."/>
            <person name="Fantinatti-Garboggini F."/>
            <person name="Marchini F.K."/>
            <person name="Rodrigues-Luiz G.F."/>
            <person name="Wagner G."/>
            <person name="Goldman G.H."/>
            <person name="Fietto J.L."/>
            <person name="Elias M.C."/>
            <person name="Goldman M.H."/>
            <person name="Sagot M.F."/>
            <person name="Pereira M."/>
            <person name="Stoco P.H."/>
            <person name="de Mendonca-Neto R.P."/>
            <person name="Teixeira S.M."/>
            <person name="Maciel T.E."/>
            <person name="de Oliveira Mendes T.A."/>
            <person name="Urmenyi T.P."/>
            <person name="de Souza W."/>
            <person name="Schenkman S."/>
            <person name="de Vasconcelos A.T."/>
        </authorList>
    </citation>
    <scope>NUCLEOTIDE SEQUENCE [LARGE SCALE GENOMIC DNA]</scope>
</reference>
<evidence type="ECO:0000313" key="3">
    <source>
        <dbReference type="Proteomes" id="UP000015354"/>
    </source>
</evidence>
<dbReference type="EMBL" id="ATMH01012480">
    <property type="protein sequence ID" value="EPY15162.1"/>
    <property type="molecule type" value="Genomic_DNA"/>
</dbReference>
<comment type="caution">
    <text evidence="2">The sequence shown here is derived from an EMBL/GenBank/DDBJ whole genome shotgun (WGS) entry which is preliminary data.</text>
</comment>
<organism evidence="2 3">
    <name type="scientific">Strigomonas culicis</name>
    <dbReference type="NCBI Taxonomy" id="28005"/>
    <lineage>
        <taxon>Eukaryota</taxon>
        <taxon>Discoba</taxon>
        <taxon>Euglenozoa</taxon>
        <taxon>Kinetoplastea</taxon>
        <taxon>Metakinetoplastina</taxon>
        <taxon>Trypanosomatida</taxon>
        <taxon>Trypanosomatidae</taxon>
        <taxon>Strigomonadinae</taxon>
        <taxon>Strigomonas</taxon>
    </lineage>
</organism>
<dbReference type="OrthoDB" id="272823at2759"/>
<feature type="compositionally biased region" description="Acidic residues" evidence="1">
    <location>
        <begin position="157"/>
        <end position="172"/>
    </location>
</feature>
<feature type="compositionally biased region" description="Basic and acidic residues" evidence="1">
    <location>
        <begin position="125"/>
        <end position="134"/>
    </location>
</feature>
<dbReference type="AlphaFoldDB" id="S9TB05"/>
<sequence length="492" mass="56090">MGEIERIARRQRHGSAHGATVEMQAVPNHQWPQVGHPIINKHVPLIPLHIFKVLTRRRPGAAKDGAGAAAAGWDVDLTINDIFAGMHLIASAKGHGFLRDDTTDEYMGDDSSQYLSNEYKLLRTEKVDTKDNQGKKHRHKKRQQRLRKKLLRAQGSEADETDASTDDDEDEDDHRPYRCVYAEALRYTLSTARFRRLHLGSHHRAIRNNGQTRRARLPGARHRAPGDAGEDDAAAAEADEQEQESDRSRHFDHTDATLPPANKILAAFTGCLLEIQEQEAAKVLDLYLGKRDRREIMHLFLLRNLFLHKYEFHDLESFSARHAAGDRGTEKEALTVEDPLLGEDLCETFARHYEQSRLERCLLDDGNDAGAHLEADFNLTDVIFSVHENYTHFYLIPELCYDEAENDLHEAARPRGGGHHHSDPHARFHQRGRIGLVIADGIRTLIIVAQQKQSEDERSRTEAAYYYNQARQNESYYHTNNNNQTGAFVNYL</sequence>
<feature type="region of interest" description="Disordered" evidence="1">
    <location>
        <begin position="205"/>
        <end position="256"/>
    </location>
</feature>
<evidence type="ECO:0000313" key="2">
    <source>
        <dbReference type="EMBL" id="EPY15162.1"/>
    </source>
</evidence>
<gene>
    <name evidence="2" type="ORF">STCU_12298</name>
</gene>
<feature type="compositionally biased region" description="Basic and acidic residues" evidence="1">
    <location>
        <begin position="244"/>
        <end position="255"/>
    </location>
</feature>
<keyword evidence="3" id="KW-1185">Reference proteome</keyword>
<protein>
    <submittedName>
        <fullName evidence="2">Uncharacterized protein</fullName>
    </submittedName>
</protein>
<name>S9TB05_9TRYP</name>
<feature type="compositionally biased region" description="Acidic residues" evidence="1">
    <location>
        <begin position="228"/>
        <end position="243"/>
    </location>
</feature>
<feature type="compositionally biased region" description="Basic residues" evidence="1">
    <location>
        <begin position="135"/>
        <end position="151"/>
    </location>
</feature>
<evidence type="ECO:0000256" key="1">
    <source>
        <dbReference type="SAM" id="MobiDB-lite"/>
    </source>
</evidence>